<dbReference type="PROSITE" id="PS50887">
    <property type="entry name" value="GGDEF"/>
    <property type="match status" value="1"/>
</dbReference>
<name>A0A7V5XFT1_9BACT</name>
<dbReference type="InterPro" id="IPR050469">
    <property type="entry name" value="Diguanylate_Cyclase"/>
</dbReference>
<evidence type="ECO:0000256" key="3">
    <source>
        <dbReference type="SAM" id="Coils"/>
    </source>
</evidence>
<feature type="coiled-coil region" evidence="3">
    <location>
        <begin position="126"/>
        <end position="157"/>
    </location>
</feature>
<dbReference type="PANTHER" id="PTHR45138">
    <property type="entry name" value="REGULATORY COMPONENTS OF SENSORY TRANSDUCTION SYSTEM"/>
    <property type="match status" value="1"/>
</dbReference>
<dbReference type="InterPro" id="IPR043128">
    <property type="entry name" value="Rev_trsase/Diguanyl_cyclase"/>
</dbReference>
<proteinExistence type="predicted"/>
<dbReference type="SUPFAM" id="SSF55073">
    <property type="entry name" value="Nucleotide cyclase"/>
    <property type="match status" value="1"/>
</dbReference>
<sequence length="322" mass="37098">MELKSKLKEISDIIFLYLSEISNTGLILIDKDYKILNCNEGFMRLIGLKEKPINKPLKSLLSKGYKKISFSEKIFSEKCFNSVNLLFVASNSEEILLKGHIFNCDTFFLLIFDQHLLTYYDLLEKMSKLTDQLVNITRELKKKNDQLSEALATIRKLVNIDPLTGIFNKRALNKILSREISFALRHKLPLSVVLFDLDHFKVINDKHGHEVGDRVLKKVANKVRKLIRAEDIFGRYGGEEFIILLPNTKIDDALKASERIRKEIARIKIKGIKEHITASFGITQLLYTDSKKTLINRADQALYIAKRNGRNRCEILINNITT</sequence>
<dbReference type="InterPro" id="IPR029787">
    <property type="entry name" value="Nucleotide_cyclase"/>
</dbReference>
<gene>
    <name evidence="5" type="ORF">ENM15_02390</name>
</gene>
<organism evidence="5">
    <name type="scientific">Thermodesulfobacterium geofontis</name>
    <dbReference type="NCBI Taxonomy" id="1295609"/>
    <lineage>
        <taxon>Bacteria</taxon>
        <taxon>Pseudomonadati</taxon>
        <taxon>Thermodesulfobacteriota</taxon>
        <taxon>Thermodesulfobacteria</taxon>
        <taxon>Thermodesulfobacteriales</taxon>
        <taxon>Thermodesulfobacteriaceae</taxon>
        <taxon>Thermodesulfobacterium</taxon>
    </lineage>
</organism>
<dbReference type="NCBIfam" id="TIGR00254">
    <property type="entry name" value="GGDEF"/>
    <property type="match status" value="1"/>
</dbReference>
<dbReference type="AlphaFoldDB" id="A0A7V5XFT1"/>
<dbReference type="GO" id="GO:0052621">
    <property type="term" value="F:diguanylate cyclase activity"/>
    <property type="evidence" value="ECO:0007669"/>
    <property type="project" value="UniProtKB-EC"/>
</dbReference>
<dbReference type="EMBL" id="DRWR01000042">
    <property type="protein sequence ID" value="HHQ15652.1"/>
    <property type="molecule type" value="Genomic_DNA"/>
</dbReference>
<keyword evidence="3" id="KW-0175">Coiled coil</keyword>
<evidence type="ECO:0000313" key="5">
    <source>
        <dbReference type="EMBL" id="HHQ15652.1"/>
    </source>
</evidence>
<dbReference type="InterPro" id="IPR000160">
    <property type="entry name" value="GGDEF_dom"/>
</dbReference>
<protein>
    <recommendedName>
        <fullName evidence="1">diguanylate cyclase</fullName>
        <ecNumber evidence="1">2.7.7.65</ecNumber>
    </recommendedName>
</protein>
<dbReference type="EC" id="2.7.7.65" evidence="1"/>
<comment type="catalytic activity">
    <reaction evidence="2">
        <text>2 GTP = 3',3'-c-di-GMP + 2 diphosphate</text>
        <dbReference type="Rhea" id="RHEA:24898"/>
        <dbReference type="ChEBI" id="CHEBI:33019"/>
        <dbReference type="ChEBI" id="CHEBI:37565"/>
        <dbReference type="ChEBI" id="CHEBI:58805"/>
        <dbReference type="EC" id="2.7.7.65"/>
    </reaction>
</comment>
<dbReference type="PANTHER" id="PTHR45138:SF9">
    <property type="entry name" value="DIGUANYLATE CYCLASE DGCM-RELATED"/>
    <property type="match status" value="1"/>
</dbReference>
<accession>A0A7V5XFT1</accession>
<dbReference type="FunFam" id="3.30.70.270:FF:000001">
    <property type="entry name" value="Diguanylate cyclase domain protein"/>
    <property type="match status" value="1"/>
</dbReference>
<dbReference type="Gene3D" id="3.30.70.270">
    <property type="match status" value="1"/>
</dbReference>
<reference evidence="5" key="1">
    <citation type="journal article" date="2020" name="mSystems">
        <title>Genome- and Community-Level Interaction Insights into Carbon Utilization and Element Cycling Functions of Hydrothermarchaeota in Hydrothermal Sediment.</title>
        <authorList>
            <person name="Zhou Z."/>
            <person name="Liu Y."/>
            <person name="Xu W."/>
            <person name="Pan J."/>
            <person name="Luo Z.H."/>
            <person name="Li M."/>
        </authorList>
    </citation>
    <scope>NUCLEOTIDE SEQUENCE [LARGE SCALE GENOMIC DNA]</scope>
    <source>
        <strain evidence="5">SpSt-106</strain>
    </source>
</reference>
<dbReference type="Pfam" id="PF00990">
    <property type="entry name" value="GGDEF"/>
    <property type="match status" value="1"/>
</dbReference>
<evidence type="ECO:0000259" key="4">
    <source>
        <dbReference type="PROSITE" id="PS50887"/>
    </source>
</evidence>
<dbReference type="CDD" id="cd01949">
    <property type="entry name" value="GGDEF"/>
    <property type="match status" value="1"/>
</dbReference>
<evidence type="ECO:0000256" key="2">
    <source>
        <dbReference type="ARBA" id="ARBA00034247"/>
    </source>
</evidence>
<dbReference type="SMART" id="SM00267">
    <property type="entry name" value="GGDEF"/>
    <property type="match status" value="1"/>
</dbReference>
<comment type="caution">
    <text evidence="5">The sequence shown here is derived from an EMBL/GenBank/DDBJ whole genome shotgun (WGS) entry which is preliminary data.</text>
</comment>
<feature type="domain" description="GGDEF" evidence="4">
    <location>
        <begin position="188"/>
        <end position="318"/>
    </location>
</feature>
<evidence type="ECO:0000256" key="1">
    <source>
        <dbReference type="ARBA" id="ARBA00012528"/>
    </source>
</evidence>